<keyword evidence="1" id="KW-1133">Transmembrane helix</keyword>
<organism evidence="3 4">
    <name type="scientific">Halobacterium bonnevillei</name>
    <dbReference type="NCBI Taxonomy" id="2692200"/>
    <lineage>
        <taxon>Archaea</taxon>
        <taxon>Methanobacteriati</taxon>
        <taxon>Methanobacteriota</taxon>
        <taxon>Stenosarchaea group</taxon>
        <taxon>Halobacteria</taxon>
        <taxon>Halobacteriales</taxon>
        <taxon>Halobacteriaceae</taxon>
        <taxon>Halobacterium</taxon>
    </lineage>
</organism>
<reference evidence="3 4" key="1">
    <citation type="submission" date="2019-12" db="EMBL/GenBank/DDBJ databases">
        <title>Isolation and characterization of three novel carbon monoxide-oxidizing members of Halobacteria from salione crusts and soils.</title>
        <authorList>
            <person name="Myers M.R."/>
            <person name="King G.M."/>
        </authorList>
    </citation>
    <scope>NUCLEOTIDE SEQUENCE [LARGE SCALE GENOMIC DNA]</scope>
    <source>
        <strain evidence="3 4">PCN9</strain>
    </source>
</reference>
<keyword evidence="1" id="KW-0812">Transmembrane</keyword>
<keyword evidence="1" id="KW-0472">Membrane</keyword>
<dbReference type="RefSeq" id="WP_159527068.1">
    <property type="nucleotide sequence ID" value="NZ_WUUU01000131.1"/>
</dbReference>
<dbReference type="Proteomes" id="UP000471521">
    <property type="component" value="Unassembled WGS sequence"/>
</dbReference>
<name>A0A6B0SMA3_9EURY</name>
<evidence type="ECO:0000256" key="1">
    <source>
        <dbReference type="SAM" id="Phobius"/>
    </source>
</evidence>
<feature type="domain" description="DUF6199" evidence="2">
    <location>
        <begin position="9"/>
        <end position="74"/>
    </location>
</feature>
<evidence type="ECO:0000259" key="2">
    <source>
        <dbReference type="Pfam" id="PF19701"/>
    </source>
</evidence>
<comment type="caution">
    <text evidence="3">The sequence shown here is derived from an EMBL/GenBank/DDBJ whole genome shotgun (WGS) entry which is preliminary data.</text>
</comment>
<protein>
    <recommendedName>
        <fullName evidence="2">DUF6199 domain-containing protein</fullName>
    </recommendedName>
</protein>
<evidence type="ECO:0000313" key="3">
    <source>
        <dbReference type="EMBL" id="MXR21616.1"/>
    </source>
</evidence>
<dbReference type="Pfam" id="PF19701">
    <property type="entry name" value="DUF6199"/>
    <property type="match status" value="1"/>
</dbReference>
<keyword evidence="4" id="KW-1185">Reference proteome</keyword>
<dbReference type="AlphaFoldDB" id="A0A6B0SMA3"/>
<proteinExistence type="predicted"/>
<feature type="transmembrane region" description="Helical" evidence="1">
    <location>
        <begin position="53"/>
        <end position="74"/>
    </location>
</feature>
<dbReference type="InterPro" id="IPR045679">
    <property type="entry name" value="DUF6199"/>
</dbReference>
<accession>A0A6B0SMA3</accession>
<evidence type="ECO:0000313" key="4">
    <source>
        <dbReference type="Proteomes" id="UP000471521"/>
    </source>
</evidence>
<dbReference type="EMBL" id="WUUU01000131">
    <property type="protein sequence ID" value="MXR21616.1"/>
    <property type="molecule type" value="Genomic_DNA"/>
</dbReference>
<sequence>MAGVRELLAVVLGVLLGVALLVAPRAALRLSIFMGPHRRRRGDYGSEDPIPDFWAHLVRAAGVACIAVAAVIAYQSYA</sequence>
<gene>
    <name evidence="3" type="ORF">GRX66_13735</name>
</gene>